<gene>
    <name evidence="2" type="ORF">H1R20_g4992</name>
</gene>
<keyword evidence="3" id="KW-1185">Reference proteome</keyword>
<dbReference type="Proteomes" id="UP001140091">
    <property type="component" value="Unassembled WGS sequence"/>
</dbReference>
<feature type="compositionally biased region" description="Polar residues" evidence="1">
    <location>
        <begin position="15"/>
        <end position="25"/>
    </location>
</feature>
<name>A0A9W8JEX0_9AGAR</name>
<sequence length="153" mass="16578">MSSPRMYPAPATDATLPQPSPTTSAAPVELSTAANPGLISGECEAAEPEGRTLWTPATSHLASVTNEGVGPPEEELQKFLDQSMKLYEYEYAQLARKLRTSRMMCHALSTAWKHQCGIVDDLKKLLDRHNIVIPPRLDSELAPPPSLAAITAN</sequence>
<accession>A0A9W8JEX0</accession>
<evidence type="ECO:0000313" key="3">
    <source>
        <dbReference type="Proteomes" id="UP001140091"/>
    </source>
</evidence>
<protein>
    <submittedName>
        <fullName evidence="2">Uncharacterized protein</fullName>
    </submittedName>
</protein>
<evidence type="ECO:0000256" key="1">
    <source>
        <dbReference type="SAM" id="MobiDB-lite"/>
    </source>
</evidence>
<comment type="caution">
    <text evidence="2">The sequence shown here is derived from an EMBL/GenBank/DDBJ whole genome shotgun (WGS) entry which is preliminary data.</text>
</comment>
<organism evidence="2 3">
    <name type="scientific">Candolleomyces eurysporus</name>
    <dbReference type="NCBI Taxonomy" id="2828524"/>
    <lineage>
        <taxon>Eukaryota</taxon>
        <taxon>Fungi</taxon>
        <taxon>Dikarya</taxon>
        <taxon>Basidiomycota</taxon>
        <taxon>Agaricomycotina</taxon>
        <taxon>Agaricomycetes</taxon>
        <taxon>Agaricomycetidae</taxon>
        <taxon>Agaricales</taxon>
        <taxon>Agaricineae</taxon>
        <taxon>Psathyrellaceae</taxon>
        <taxon>Candolleomyces</taxon>
    </lineage>
</organism>
<proteinExistence type="predicted"/>
<dbReference type="AlphaFoldDB" id="A0A9W8JEX0"/>
<dbReference type="OrthoDB" id="10316170at2759"/>
<dbReference type="EMBL" id="JANBPK010000781">
    <property type="protein sequence ID" value="KAJ2932113.1"/>
    <property type="molecule type" value="Genomic_DNA"/>
</dbReference>
<feature type="non-terminal residue" evidence="2">
    <location>
        <position position="153"/>
    </location>
</feature>
<evidence type="ECO:0000313" key="2">
    <source>
        <dbReference type="EMBL" id="KAJ2932113.1"/>
    </source>
</evidence>
<reference evidence="2" key="1">
    <citation type="submission" date="2022-06" db="EMBL/GenBank/DDBJ databases">
        <title>Genome Sequence of Candolleomyces eurysporus.</title>
        <authorList>
            <person name="Buettner E."/>
        </authorList>
    </citation>
    <scope>NUCLEOTIDE SEQUENCE</scope>
    <source>
        <strain evidence="2">VTCC 930004</strain>
    </source>
</reference>
<feature type="region of interest" description="Disordered" evidence="1">
    <location>
        <begin position="1"/>
        <end position="27"/>
    </location>
</feature>